<gene>
    <name evidence="2" type="ORF">SAMN02910344_01497</name>
</gene>
<feature type="chain" id="PRO_5024865601" description="DUF4367 domain-containing protein" evidence="1">
    <location>
        <begin position="25"/>
        <end position="139"/>
    </location>
</feature>
<dbReference type="EMBL" id="FOXF01000027">
    <property type="protein sequence ID" value="SFP47939.1"/>
    <property type="molecule type" value="Genomic_DNA"/>
</dbReference>
<sequence length="139" mass="15768">MKKTFSIYGILVLMSTLLPDVLSANDEIPADWKLSSRQAGYIFFEKAVPKAEFSYYKYKLSNPNQSTRNIALEFMKNVKGKNLRPVPKIKGWEYSYVGNLPCATVVSREDDYAVLINVCGEAEVSDISRLIKISKTQFN</sequence>
<reference evidence="2 3" key="1">
    <citation type="submission" date="2016-10" db="EMBL/GenBank/DDBJ databases">
        <authorList>
            <person name="Varghese N."/>
            <person name="Submissions S."/>
        </authorList>
    </citation>
    <scope>NUCLEOTIDE SEQUENCE [LARGE SCALE GENOMIC DNA]</scope>
    <source>
        <strain evidence="2 3">DSM 1361</strain>
    </source>
</reference>
<accession>A0A662ZHZ2</accession>
<dbReference type="RefSeq" id="WP_031578449.1">
    <property type="nucleotide sequence ID" value="NZ_FOXF01000027.1"/>
</dbReference>
<name>A0A662ZHZ2_9GAMM</name>
<dbReference type="Proteomes" id="UP000243745">
    <property type="component" value="Unassembled WGS sequence"/>
</dbReference>
<proteinExistence type="predicted"/>
<evidence type="ECO:0000256" key="1">
    <source>
        <dbReference type="SAM" id="SignalP"/>
    </source>
</evidence>
<dbReference type="AlphaFoldDB" id="A0A662ZHZ2"/>
<organism evidence="2 3">
    <name type="scientific">Ruminobacter amylophilus</name>
    <dbReference type="NCBI Taxonomy" id="867"/>
    <lineage>
        <taxon>Bacteria</taxon>
        <taxon>Pseudomonadati</taxon>
        <taxon>Pseudomonadota</taxon>
        <taxon>Gammaproteobacteria</taxon>
        <taxon>Aeromonadales</taxon>
        <taxon>Succinivibrionaceae</taxon>
        <taxon>Ruminobacter</taxon>
    </lineage>
</organism>
<evidence type="ECO:0000313" key="2">
    <source>
        <dbReference type="EMBL" id="SFP47939.1"/>
    </source>
</evidence>
<protein>
    <recommendedName>
        <fullName evidence="4">DUF4367 domain-containing protein</fullName>
    </recommendedName>
</protein>
<feature type="signal peptide" evidence="1">
    <location>
        <begin position="1"/>
        <end position="24"/>
    </location>
</feature>
<keyword evidence="3" id="KW-1185">Reference proteome</keyword>
<evidence type="ECO:0008006" key="4">
    <source>
        <dbReference type="Google" id="ProtNLM"/>
    </source>
</evidence>
<keyword evidence="1" id="KW-0732">Signal</keyword>
<evidence type="ECO:0000313" key="3">
    <source>
        <dbReference type="Proteomes" id="UP000243745"/>
    </source>
</evidence>